<evidence type="ECO:0000313" key="5">
    <source>
        <dbReference type="Proteomes" id="UP000035199"/>
    </source>
</evidence>
<dbReference type="Proteomes" id="UP000035199">
    <property type="component" value="Chromosome"/>
</dbReference>
<reference evidence="4 5" key="1">
    <citation type="journal article" date="2015" name="Genome Announc.">
        <title>Complete Genome Sequence of the Type Strain Corynebacterium mustelae DSM 45274, Isolated from Various Tissues of a Male Ferret with Lethal Sepsis.</title>
        <authorList>
            <person name="Ruckert C."/>
            <person name="Eimer J."/>
            <person name="Winkler A."/>
            <person name="Tauch A."/>
        </authorList>
    </citation>
    <scope>NUCLEOTIDE SEQUENCE [LARGE SCALE GENOMIC DNA]</scope>
    <source>
        <strain evidence="4 5">DSM 45274</strain>
    </source>
</reference>
<dbReference type="CDD" id="cd08494">
    <property type="entry name" value="PBP2_NikA_DppA_OppA_like_6"/>
    <property type="match status" value="1"/>
</dbReference>
<evidence type="ECO:0000256" key="2">
    <source>
        <dbReference type="SAM" id="SignalP"/>
    </source>
</evidence>
<dbReference type="PANTHER" id="PTHR30290">
    <property type="entry name" value="PERIPLASMIC BINDING COMPONENT OF ABC TRANSPORTER"/>
    <property type="match status" value="1"/>
</dbReference>
<dbReference type="OrthoDB" id="9796817at2"/>
<name>A0A0G3H4C6_9CORY</name>
<dbReference type="InterPro" id="IPR030678">
    <property type="entry name" value="Peptide/Ni-bd"/>
</dbReference>
<dbReference type="SUPFAM" id="SSF53850">
    <property type="entry name" value="Periplasmic binding protein-like II"/>
    <property type="match status" value="1"/>
</dbReference>
<reference evidence="5" key="2">
    <citation type="submission" date="2015-05" db="EMBL/GenBank/DDBJ databases">
        <title>Complete genome sequence of Corynebacterium mustelae DSM 45274, isolated from various tissues of a male ferret with lethal sepsis.</title>
        <authorList>
            <person name="Ruckert C."/>
            <person name="Albersmeier A."/>
            <person name="Winkler A."/>
            <person name="Tauch A."/>
        </authorList>
    </citation>
    <scope>NUCLEOTIDE SEQUENCE [LARGE SCALE GENOMIC DNA]</scope>
    <source>
        <strain evidence="5">DSM 45274</strain>
    </source>
</reference>
<dbReference type="InterPro" id="IPR039424">
    <property type="entry name" value="SBP_5"/>
</dbReference>
<keyword evidence="5" id="KW-1185">Reference proteome</keyword>
<dbReference type="PATRIC" id="fig|571915.4.peg.2506"/>
<feature type="chain" id="PRO_5038857205" evidence="2">
    <location>
        <begin position="30"/>
        <end position="531"/>
    </location>
</feature>
<dbReference type="RefSeq" id="WP_047262644.1">
    <property type="nucleotide sequence ID" value="NZ_CP011542.1"/>
</dbReference>
<dbReference type="PROSITE" id="PS51257">
    <property type="entry name" value="PROKAR_LIPOPROTEIN"/>
    <property type="match status" value="1"/>
</dbReference>
<dbReference type="GO" id="GO:0042597">
    <property type="term" value="C:periplasmic space"/>
    <property type="evidence" value="ECO:0007669"/>
    <property type="project" value="UniProtKB-ARBA"/>
</dbReference>
<protein>
    <submittedName>
        <fullName evidence="4">ABC-type dipeptide transport system, periplasmic component</fullName>
    </submittedName>
</protein>
<evidence type="ECO:0000259" key="3">
    <source>
        <dbReference type="Pfam" id="PF00496"/>
    </source>
</evidence>
<dbReference type="AlphaFoldDB" id="A0A0G3H4C6"/>
<dbReference type="InterPro" id="IPR000914">
    <property type="entry name" value="SBP_5_dom"/>
</dbReference>
<feature type="signal peptide" evidence="2">
    <location>
        <begin position="1"/>
        <end position="29"/>
    </location>
</feature>
<evidence type="ECO:0000256" key="1">
    <source>
        <dbReference type="ARBA" id="ARBA00022729"/>
    </source>
</evidence>
<dbReference type="Gene3D" id="3.40.190.10">
    <property type="entry name" value="Periplasmic binding protein-like II"/>
    <property type="match status" value="1"/>
</dbReference>
<dbReference type="PIRSF" id="PIRSF002741">
    <property type="entry name" value="MppA"/>
    <property type="match status" value="1"/>
</dbReference>
<dbReference type="Gene3D" id="3.10.105.10">
    <property type="entry name" value="Dipeptide-binding Protein, Domain 3"/>
    <property type="match status" value="1"/>
</dbReference>
<dbReference type="GO" id="GO:1904680">
    <property type="term" value="F:peptide transmembrane transporter activity"/>
    <property type="evidence" value="ECO:0007669"/>
    <property type="project" value="TreeGrafter"/>
</dbReference>
<proteinExistence type="predicted"/>
<evidence type="ECO:0000313" key="4">
    <source>
        <dbReference type="EMBL" id="AKK06658.1"/>
    </source>
</evidence>
<gene>
    <name evidence="4" type="ORF">CMUST_11735</name>
</gene>
<sequence length="531" mass="57027">MRTLFFPLRRTAAYALVALCIPALSSCTAGSTASSGVSADYAAAPASGRPLSTVTLGTTAAPASLDFTTTAGAAIPQALMGNVYEGLVHIDQSGDIQPLLAKNWQLSDDGTEYTFYLREDVHFSNGELFDAHSAKFSIDRVKSDAWSNGLKAQMDKVAATEVIDDHTLKVRLHSRSNTWLWSMGTLVGAMMSPAGISELATKPVGTGPYEVSQWAVGTSLTLKARDDYWGQRPKNDTTVFRYFGDAISLTNAVRSGTIDAAIGLQSPELLDSLRADPRLQVEVGTTNGEVLLSMNNARAPFNDVRVRQAVLYGVDRQAIIDTTWEGYGTETGGTPVPPTDPWYTGTSAYTYDLPKAQRLLAEAGAVGTPITLSVPSLPYAQSAAEILYSQLRDIGFDVRIESTEFPAVWLAKVFKGKDYDMSLVAHIEPRDIPQLFANPDYYLGFNDPQVEELIAAADQAEDSDYVDLMQQAVDRIMAQAGANTLFNLPMIIVAGTNVSGIPRNSVSDGLTVAGITKLQPTSAGQEEGGNQ</sequence>
<dbReference type="GO" id="GO:0015833">
    <property type="term" value="P:peptide transport"/>
    <property type="evidence" value="ECO:0007669"/>
    <property type="project" value="TreeGrafter"/>
</dbReference>
<feature type="domain" description="Solute-binding protein family 5" evidence="3">
    <location>
        <begin position="96"/>
        <end position="426"/>
    </location>
</feature>
<keyword evidence="1 2" id="KW-0732">Signal</keyword>
<dbReference type="PANTHER" id="PTHR30290:SF38">
    <property type="entry name" value="D,D-DIPEPTIDE-BINDING PERIPLASMIC PROTEIN DDPA-RELATED"/>
    <property type="match status" value="1"/>
</dbReference>
<organism evidence="4 5">
    <name type="scientific">Corynebacterium mustelae</name>
    <dbReference type="NCBI Taxonomy" id="571915"/>
    <lineage>
        <taxon>Bacteria</taxon>
        <taxon>Bacillati</taxon>
        <taxon>Actinomycetota</taxon>
        <taxon>Actinomycetes</taxon>
        <taxon>Mycobacteriales</taxon>
        <taxon>Corynebacteriaceae</taxon>
        <taxon>Corynebacterium</taxon>
    </lineage>
</organism>
<dbReference type="KEGG" id="cmv:CMUST_11735"/>
<dbReference type="Pfam" id="PF00496">
    <property type="entry name" value="SBP_bac_5"/>
    <property type="match status" value="1"/>
</dbReference>
<dbReference type="EMBL" id="CP011542">
    <property type="protein sequence ID" value="AKK06658.1"/>
    <property type="molecule type" value="Genomic_DNA"/>
</dbReference>
<dbReference type="GO" id="GO:0043190">
    <property type="term" value="C:ATP-binding cassette (ABC) transporter complex"/>
    <property type="evidence" value="ECO:0007669"/>
    <property type="project" value="InterPro"/>
</dbReference>
<accession>A0A0G3H4C6</accession>
<dbReference type="STRING" id="571915.CMUST_11735"/>